<feature type="transmembrane region" description="Helical" evidence="9">
    <location>
        <begin position="484"/>
        <end position="506"/>
    </location>
</feature>
<reference evidence="10" key="1">
    <citation type="submission" date="2023-02" db="EMBL/GenBank/DDBJ databases">
        <title>Mating type loci evolution in Malassezia.</title>
        <authorList>
            <person name="Coelho M.A."/>
        </authorList>
    </citation>
    <scope>NUCLEOTIDE SEQUENCE</scope>
    <source>
        <strain evidence="10">CBS 14136</strain>
    </source>
</reference>
<evidence type="ECO:0000256" key="6">
    <source>
        <dbReference type="ARBA" id="ARBA00047591"/>
    </source>
</evidence>
<dbReference type="AlphaFoldDB" id="A0AAF0F9B2"/>
<dbReference type="Proteomes" id="UP001214628">
    <property type="component" value="Chromosome 1"/>
</dbReference>
<organism evidence="10 11">
    <name type="scientific">Malassezia psittaci</name>
    <dbReference type="NCBI Taxonomy" id="1821823"/>
    <lineage>
        <taxon>Eukaryota</taxon>
        <taxon>Fungi</taxon>
        <taxon>Dikarya</taxon>
        <taxon>Basidiomycota</taxon>
        <taxon>Ustilaginomycotina</taxon>
        <taxon>Malasseziomycetes</taxon>
        <taxon>Malasseziales</taxon>
        <taxon>Malasseziaceae</taxon>
        <taxon>Malassezia</taxon>
    </lineage>
</organism>
<gene>
    <name evidence="10" type="ORF">MPSI1_000754</name>
</gene>
<feature type="compositionally biased region" description="Basic and acidic residues" evidence="8">
    <location>
        <begin position="1026"/>
        <end position="1037"/>
    </location>
</feature>
<name>A0AAF0F9B2_9BASI</name>
<comment type="subcellular location">
    <subcellularLocation>
        <location evidence="1">Membrane</location>
        <topology evidence="1">Multi-pass membrane protein</topology>
    </subcellularLocation>
</comment>
<feature type="compositionally biased region" description="Basic and acidic residues" evidence="8">
    <location>
        <begin position="989"/>
        <end position="1002"/>
    </location>
</feature>
<evidence type="ECO:0000256" key="2">
    <source>
        <dbReference type="ARBA" id="ARBA00009824"/>
    </source>
</evidence>
<feature type="compositionally biased region" description="Basic and acidic residues" evidence="8">
    <location>
        <begin position="259"/>
        <end position="274"/>
    </location>
</feature>
<evidence type="ECO:0008006" key="12">
    <source>
        <dbReference type="Google" id="ProtNLM"/>
    </source>
</evidence>
<evidence type="ECO:0000256" key="8">
    <source>
        <dbReference type="SAM" id="MobiDB-lite"/>
    </source>
</evidence>
<protein>
    <recommendedName>
        <fullName evidence="12">DUF726-domain-containing protein</fullName>
    </recommendedName>
</protein>
<proteinExistence type="inferred from homology"/>
<evidence type="ECO:0000313" key="11">
    <source>
        <dbReference type="Proteomes" id="UP001214628"/>
    </source>
</evidence>
<dbReference type="Pfam" id="PF05277">
    <property type="entry name" value="DUF726"/>
    <property type="match status" value="1"/>
</dbReference>
<keyword evidence="4 9" id="KW-1133">Transmembrane helix</keyword>
<dbReference type="InterPro" id="IPR029058">
    <property type="entry name" value="AB_hydrolase_fold"/>
</dbReference>
<sequence>MLEGDADFEDEWEEMPIERSQNLELQDDSEEIEFAQTPSHVRTQRAHAARRQHLGNRGTLAHLSSNNAGKHLDVHDVRGFDWRTRPDADESLEKPQDLEYTQLRLDEAEDEEELHAATEYLFQEDMNRIGDMDDDPAAAPISQLAMTKRLLTETQKIAYVGLCCITAYDMLRELQRLEPNEPKPASKNMGDWLLRVMVRLYQHLDIDVQGMFLTAHPEQTMIDSLAHHGILASDLARSLITTQTIANPGYDPETEEQQDPSKIKEAGSKPRDSDSFAPSQKKGASPDSAAGEEPGSEIPVLTDPNSAAQIAEREATVPEHNSAQVVGAGALHRAEPAVHSSNNTLEGVTTEIRPDSKTITLDIRWTVLCDLFLVLTADSVYDARSRVLLERVADALQLTWMDLTKFEKRITDALEIEEDVQTLHDNNASENRRVLAKKKRMVMMGLATVGGGLVIGLSAGLLAPVIGAGIGAALGAVGISGTSAFLGGSVGAAAITTTGTLGGAALGGRGMSRRTRSVKTFEFRPMHNHKRVNCIVTVPGFLRGPEDDPTLPFGVIDPVMGDAFSIMWEPEMMREMGNAMSILWNETLVQGVQQVLAATVAGAMFSALAWPLWLTKLSYIIDNPWSNATERASAAGLILADVLMNRQLGVRPITLVGFSLGARMIYYALRELANRKAYGIVQNVYLLGAPVTGRESDWKKVRSVVSGRFVNAFSRSDWLLAYLHRATSGGLHSIAGLHPIEYDCKIENMDVTHLVPGHLSYRVLTPLVLGELGFKTTADYFDEPESLDQVPEREVVFDAKLEQPSTPRSKLSIKNMFFRKTAREERTAAALSAALRSTAVDTQAQSQEYDDEDLNPSESQHPDMDSTEDAGNLSDASHGQNGTKEPQETAVASECIGREPTSSERQDAGGVAVSTSRDGSPILASGETKINTPLPTEIVGGSSAASHAEETVENPIPDNETPTDVSSLQGPEGISLKSLKSDLQVPMPHDSETKLRDTEIRESLSSSQVGSPSESDLATSVPADTNAKEENILNKIDDENDSIPTPSLDRRAVNDDDDDQLAQRFGELSSTISTTATWNPPSIAIPPVTEETQPAIDIVNAETPNQRTKPSIEEWAVENPWG</sequence>
<evidence type="ECO:0000256" key="7">
    <source>
        <dbReference type="ARBA" id="ARBA00048461"/>
    </source>
</evidence>
<dbReference type="PANTHER" id="PTHR17920">
    <property type="entry name" value="TRANSMEMBRANE AND COILED-COIL DOMAIN-CONTAINING PROTEIN 4 TMCO4"/>
    <property type="match status" value="1"/>
</dbReference>
<comment type="similarity">
    <text evidence="2">Belongs to the TMCO4 family.</text>
</comment>
<evidence type="ECO:0000256" key="3">
    <source>
        <dbReference type="ARBA" id="ARBA00022692"/>
    </source>
</evidence>
<dbReference type="EMBL" id="CP118375">
    <property type="protein sequence ID" value="WFD42116.1"/>
    <property type="molecule type" value="Genomic_DNA"/>
</dbReference>
<dbReference type="InterPro" id="IPR007941">
    <property type="entry name" value="DUF726"/>
</dbReference>
<evidence type="ECO:0000313" key="10">
    <source>
        <dbReference type="EMBL" id="WFD42116.1"/>
    </source>
</evidence>
<evidence type="ECO:0000256" key="4">
    <source>
        <dbReference type="ARBA" id="ARBA00022989"/>
    </source>
</evidence>
<feature type="region of interest" description="Disordered" evidence="8">
    <location>
        <begin position="246"/>
        <end position="304"/>
    </location>
</feature>
<feature type="compositionally biased region" description="Polar residues" evidence="8">
    <location>
        <begin position="960"/>
        <end position="969"/>
    </location>
</feature>
<dbReference type="PANTHER" id="PTHR17920:SF3">
    <property type="entry name" value="TRANSMEMBRANE AND COILED-COIL DOMAIN-CONTAINING PROTEIN 4"/>
    <property type="match status" value="1"/>
</dbReference>
<evidence type="ECO:0000256" key="9">
    <source>
        <dbReference type="SAM" id="Phobius"/>
    </source>
</evidence>
<feature type="compositionally biased region" description="Polar residues" evidence="8">
    <location>
        <begin position="1003"/>
        <end position="1018"/>
    </location>
</feature>
<keyword evidence="3 9" id="KW-0812">Transmembrane</keyword>
<evidence type="ECO:0000256" key="1">
    <source>
        <dbReference type="ARBA" id="ARBA00004141"/>
    </source>
</evidence>
<accession>A0AAF0F9B2</accession>
<feature type="compositionally biased region" description="Polar residues" evidence="8">
    <location>
        <begin position="874"/>
        <end position="884"/>
    </location>
</feature>
<comment type="catalytic activity">
    <reaction evidence="6">
        <text>a diacylglycerol + H2O = a monoacylglycerol + a fatty acid + H(+)</text>
        <dbReference type="Rhea" id="RHEA:32731"/>
        <dbReference type="ChEBI" id="CHEBI:15377"/>
        <dbReference type="ChEBI" id="CHEBI:15378"/>
        <dbReference type="ChEBI" id="CHEBI:17408"/>
        <dbReference type="ChEBI" id="CHEBI:18035"/>
        <dbReference type="ChEBI" id="CHEBI:28868"/>
    </reaction>
</comment>
<dbReference type="SUPFAM" id="SSF53474">
    <property type="entry name" value="alpha/beta-Hydrolases"/>
    <property type="match status" value="1"/>
</dbReference>
<evidence type="ECO:0000256" key="5">
    <source>
        <dbReference type="ARBA" id="ARBA00023136"/>
    </source>
</evidence>
<feature type="transmembrane region" description="Helical" evidence="9">
    <location>
        <begin position="442"/>
        <end position="472"/>
    </location>
</feature>
<keyword evidence="5 9" id="KW-0472">Membrane</keyword>
<keyword evidence="11" id="KW-1185">Reference proteome</keyword>
<feature type="region of interest" description="Disordered" evidence="8">
    <location>
        <begin position="839"/>
        <end position="1055"/>
    </location>
</feature>
<dbReference type="GO" id="GO:0016020">
    <property type="term" value="C:membrane"/>
    <property type="evidence" value="ECO:0007669"/>
    <property type="project" value="UniProtKB-SubCell"/>
</dbReference>
<comment type="catalytic activity">
    <reaction evidence="7">
        <text>a monoacylglycerol + H2O = glycerol + a fatty acid + H(+)</text>
        <dbReference type="Rhea" id="RHEA:15245"/>
        <dbReference type="ChEBI" id="CHEBI:15377"/>
        <dbReference type="ChEBI" id="CHEBI:15378"/>
        <dbReference type="ChEBI" id="CHEBI:17408"/>
        <dbReference type="ChEBI" id="CHEBI:17754"/>
        <dbReference type="ChEBI" id="CHEBI:28868"/>
    </reaction>
</comment>